<evidence type="ECO:0000259" key="9">
    <source>
        <dbReference type="PROSITE" id="PS50850"/>
    </source>
</evidence>
<dbReference type="Gene3D" id="1.20.1720.10">
    <property type="entry name" value="Multidrug resistance protein D"/>
    <property type="match status" value="1"/>
</dbReference>
<dbReference type="NCBIfam" id="TIGR00711">
    <property type="entry name" value="efflux_EmrB"/>
    <property type="match status" value="1"/>
</dbReference>
<feature type="transmembrane region" description="Helical" evidence="8">
    <location>
        <begin position="61"/>
        <end position="82"/>
    </location>
</feature>
<keyword evidence="5 8" id="KW-0812">Transmembrane</keyword>
<dbReference type="InterPro" id="IPR004638">
    <property type="entry name" value="EmrB-like"/>
</dbReference>
<dbReference type="PANTHER" id="PTHR42718:SF9">
    <property type="entry name" value="MAJOR FACILITATOR SUPERFAMILY MULTIDRUG TRANSPORTER MFSC"/>
    <property type="match status" value="1"/>
</dbReference>
<feature type="transmembrane region" description="Helical" evidence="8">
    <location>
        <begin position="370"/>
        <end position="393"/>
    </location>
</feature>
<gene>
    <name evidence="10" type="ORF">MGWOODY_XGa777</name>
</gene>
<feature type="transmembrane region" description="Helical" evidence="8">
    <location>
        <begin position="114"/>
        <end position="135"/>
    </location>
</feature>
<evidence type="ECO:0000256" key="7">
    <source>
        <dbReference type="ARBA" id="ARBA00023136"/>
    </source>
</evidence>
<feature type="transmembrane region" description="Helical" evidence="8">
    <location>
        <begin position="239"/>
        <end position="256"/>
    </location>
</feature>
<dbReference type="AlphaFoldDB" id="A0A160TV22"/>
<sequence length="522" mass="57621">MNEPTDLSSPDQERGVLFQRAVILGTCTLVTILYAMTVTIANVSLPQMQGALSVTQDQITWVVTFNIAATAVATPLTGWLVGRFGRRRLLIYAIIGFAIASLACGLADSLGTLIFFRVLQGVFGAPLAPVCQAIVQSTFPRHMYAKAMAFFGMGVIIGPIIGPVAGGYLSEAYSWRWVFFMIVPFTLMALMAVVAFIRDTSTRTTVRFDWTGFLALSVAVTCLQITLDSGQRADWFDSYKIIILTCLAVGALYIFVAHVTTTERPFLRPALLKDRNFVIGVMLMFIFGLLNFTPITLLPTLLQNLRGYPDSVIGYVLAIRGLGTLAGFFFMIVGSRIDPRWMVAAGFATQGISGWYMAQADLNVMLEDLFWPMIVQGFGVGLLWPSITAITFSTLNRDYVDEGTAIYHLIRNMASSIYISISVAVIMRTSSQRYAEMTDHVSPFNQNLDLPWASRGWSATTTEGLSHLGSEIGRQAAMIGYINSFYMFSITAFAFIPLVLLIRWKKENALPALKEGEENVRD</sequence>
<feature type="transmembrane region" description="Helical" evidence="8">
    <location>
        <begin position="89"/>
        <end position="108"/>
    </location>
</feature>
<dbReference type="InterPro" id="IPR036259">
    <property type="entry name" value="MFS_trans_sf"/>
</dbReference>
<dbReference type="PRINTS" id="PR01036">
    <property type="entry name" value="TCRTETB"/>
</dbReference>
<dbReference type="CDD" id="cd17503">
    <property type="entry name" value="MFS_LmrB_MDR_like"/>
    <property type="match status" value="1"/>
</dbReference>
<keyword evidence="6 8" id="KW-1133">Transmembrane helix</keyword>
<dbReference type="SUPFAM" id="SSF103473">
    <property type="entry name" value="MFS general substrate transporter"/>
    <property type="match status" value="1"/>
</dbReference>
<dbReference type="InterPro" id="IPR020846">
    <property type="entry name" value="MFS_dom"/>
</dbReference>
<feature type="transmembrane region" description="Helical" evidence="8">
    <location>
        <begin position="341"/>
        <end position="358"/>
    </location>
</feature>
<feature type="transmembrane region" description="Helical" evidence="8">
    <location>
        <begin position="175"/>
        <end position="196"/>
    </location>
</feature>
<feature type="transmembrane region" description="Helical" evidence="8">
    <location>
        <begin position="312"/>
        <end position="334"/>
    </location>
</feature>
<dbReference type="PANTHER" id="PTHR42718">
    <property type="entry name" value="MAJOR FACILITATOR SUPERFAMILY MULTIDRUG TRANSPORTER MFSC"/>
    <property type="match status" value="1"/>
</dbReference>
<organism evidence="10">
    <name type="scientific">hydrothermal vent metagenome</name>
    <dbReference type="NCBI Taxonomy" id="652676"/>
    <lineage>
        <taxon>unclassified sequences</taxon>
        <taxon>metagenomes</taxon>
        <taxon>ecological metagenomes</taxon>
    </lineage>
</organism>
<comment type="subcellular location">
    <subcellularLocation>
        <location evidence="1">Cell membrane</location>
        <topology evidence="1">Multi-pass membrane protein</topology>
    </subcellularLocation>
</comment>
<feature type="transmembrane region" description="Helical" evidence="8">
    <location>
        <begin position="208"/>
        <end position="227"/>
    </location>
</feature>
<feature type="transmembrane region" description="Helical" evidence="8">
    <location>
        <begin position="21"/>
        <end position="41"/>
    </location>
</feature>
<dbReference type="GO" id="GO:0005886">
    <property type="term" value="C:plasma membrane"/>
    <property type="evidence" value="ECO:0007669"/>
    <property type="project" value="UniProtKB-SubCell"/>
</dbReference>
<evidence type="ECO:0000256" key="3">
    <source>
        <dbReference type="ARBA" id="ARBA00022448"/>
    </source>
</evidence>
<evidence type="ECO:0000313" key="10">
    <source>
        <dbReference type="EMBL" id="CUS54435.1"/>
    </source>
</evidence>
<dbReference type="PROSITE" id="PS50850">
    <property type="entry name" value="MFS"/>
    <property type="match status" value="1"/>
</dbReference>
<feature type="transmembrane region" description="Helical" evidence="8">
    <location>
        <begin position="485"/>
        <end position="504"/>
    </location>
</feature>
<evidence type="ECO:0000256" key="2">
    <source>
        <dbReference type="ARBA" id="ARBA00008537"/>
    </source>
</evidence>
<evidence type="ECO:0000256" key="6">
    <source>
        <dbReference type="ARBA" id="ARBA00022989"/>
    </source>
</evidence>
<evidence type="ECO:0000256" key="8">
    <source>
        <dbReference type="SAM" id="Phobius"/>
    </source>
</evidence>
<dbReference type="Gene3D" id="1.20.1250.20">
    <property type="entry name" value="MFS general substrate transporter like domains"/>
    <property type="match status" value="1"/>
</dbReference>
<evidence type="ECO:0000256" key="4">
    <source>
        <dbReference type="ARBA" id="ARBA00022475"/>
    </source>
</evidence>
<evidence type="ECO:0000256" key="5">
    <source>
        <dbReference type="ARBA" id="ARBA00022692"/>
    </source>
</evidence>
<feature type="transmembrane region" description="Helical" evidence="8">
    <location>
        <begin position="277"/>
        <end position="300"/>
    </location>
</feature>
<keyword evidence="7 8" id="KW-0472">Membrane</keyword>
<feature type="transmembrane region" description="Helical" evidence="8">
    <location>
        <begin position="405"/>
        <end position="427"/>
    </location>
</feature>
<dbReference type="Pfam" id="PF07690">
    <property type="entry name" value="MFS_1"/>
    <property type="match status" value="1"/>
</dbReference>
<protein>
    <submittedName>
        <fullName evidence="10">Inner membrane component of tripartite multidrug resistance system</fullName>
    </submittedName>
</protein>
<dbReference type="GO" id="GO:0022857">
    <property type="term" value="F:transmembrane transporter activity"/>
    <property type="evidence" value="ECO:0007669"/>
    <property type="project" value="InterPro"/>
</dbReference>
<name>A0A160TV22_9ZZZZ</name>
<comment type="similarity">
    <text evidence="2">Belongs to the major facilitator superfamily. EmrB family.</text>
</comment>
<proteinExistence type="inferred from homology"/>
<feature type="domain" description="Major facilitator superfamily (MFS) profile" evidence="9">
    <location>
        <begin position="23"/>
        <end position="507"/>
    </location>
</feature>
<accession>A0A160TV22</accession>
<dbReference type="InterPro" id="IPR011701">
    <property type="entry name" value="MFS"/>
</dbReference>
<keyword evidence="4" id="KW-1003">Cell membrane</keyword>
<dbReference type="EMBL" id="CZRL01000104">
    <property type="protein sequence ID" value="CUS54435.1"/>
    <property type="molecule type" value="Genomic_DNA"/>
</dbReference>
<feature type="transmembrane region" description="Helical" evidence="8">
    <location>
        <begin position="147"/>
        <end position="169"/>
    </location>
</feature>
<evidence type="ECO:0000256" key="1">
    <source>
        <dbReference type="ARBA" id="ARBA00004651"/>
    </source>
</evidence>
<keyword evidence="3" id="KW-0813">Transport</keyword>
<reference evidence="10" key="1">
    <citation type="submission" date="2015-10" db="EMBL/GenBank/DDBJ databases">
        <authorList>
            <person name="Gilbert D.G."/>
        </authorList>
    </citation>
    <scope>NUCLEOTIDE SEQUENCE</scope>
</reference>